<dbReference type="STRING" id="246404.A0A507FIM6"/>
<dbReference type="InterPro" id="IPR008942">
    <property type="entry name" value="ENTH_VHS"/>
</dbReference>
<feature type="region of interest" description="Disordered" evidence="3">
    <location>
        <begin position="631"/>
        <end position="712"/>
    </location>
</feature>
<dbReference type="PROSITE" id="PS51391">
    <property type="entry name" value="CID"/>
    <property type="match status" value="1"/>
</dbReference>
<dbReference type="AlphaFoldDB" id="A0A507FIM6"/>
<evidence type="ECO:0000313" key="7">
    <source>
        <dbReference type="Proteomes" id="UP000320333"/>
    </source>
</evidence>
<feature type="domain" description="RRM" evidence="4">
    <location>
        <begin position="502"/>
        <end position="576"/>
    </location>
</feature>
<accession>A0A507FIM6</accession>
<feature type="compositionally biased region" description="Basic and acidic residues" evidence="3">
    <location>
        <begin position="663"/>
        <end position="706"/>
    </location>
</feature>
<evidence type="ECO:0000256" key="1">
    <source>
        <dbReference type="ARBA" id="ARBA00022884"/>
    </source>
</evidence>
<protein>
    <recommendedName>
        <fullName evidence="8">CID domain-containing protein</fullName>
    </recommendedName>
</protein>
<dbReference type="PROSITE" id="PS50102">
    <property type="entry name" value="RRM"/>
    <property type="match status" value="1"/>
</dbReference>
<dbReference type="PANTHER" id="PTHR23140:SF4">
    <property type="entry name" value="PROTEIN CBR-NRD-1"/>
    <property type="match status" value="1"/>
</dbReference>
<keyword evidence="1 2" id="KW-0694">RNA-binding</keyword>
<evidence type="ECO:0008006" key="8">
    <source>
        <dbReference type="Google" id="ProtNLM"/>
    </source>
</evidence>
<dbReference type="InterPro" id="IPR051485">
    <property type="entry name" value="SR-CTD_assoc_factor"/>
</dbReference>
<dbReference type="Gene3D" id="3.30.70.330">
    <property type="match status" value="1"/>
</dbReference>
<reference evidence="6 7" key="1">
    <citation type="journal article" date="2019" name="Sci. Rep.">
        <title>Comparative genomics of chytrid fungi reveal insights into the obligate biotrophic and pathogenic lifestyle of Synchytrium endobioticum.</title>
        <authorList>
            <person name="van de Vossenberg B.T.L.H."/>
            <person name="Warris S."/>
            <person name="Nguyen H.D.T."/>
            <person name="van Gent-Pelzer M.P.E."/>
            <person name="Joly D.L."/>
            <person name="van de Geest H.C."/>
            <person name="Bonants P.J.M."/>
            <person name="Smith D.S."/>
            <person name="Levesque C.A."/>
            <person name="van der Lee T.A.J."/>
        </authorList>
    </citation>
    <scope>NUCLEOTIDE SEQUENCE [LARGE SCALE GENOMIC DNA]</scope>
    <source>
        <strain evidence="6 7">CBS 675.73</strain>
    </source>
</reference>
<dbReference type="GO" id="GO:0005634">
    <property type="term" value="C:nucleus"/>
    <property type="evidence" value="ECO:0007669"/>
    <property type="project" value="TreeGrafter"/>
</dbReference>
<name>A0A507FIM6_9FUNG</name>
<dbReference type="InterPro" id="IPR012677">
    <property type="entry name" value="Nucleotide-bd_a/b_plait_sf"/>
</dbReference>
<feature type="domain" description="CID" evidence="5">
    <location>
        <begin position="1"/>
        <end position="138"/>
    </location>
</feature>
<dbReference type="Proteomes" id="UP000320333">
    <property type="component" value="Unassembled WGS sequence"/>
</dbReference>
<comment type="caution">
    <text evidence="6">The sequence shown here is derived from an EMBL/GenBank/DDBJ whole genome shotgun (WGS) entry which is preliminary data.</text>
</comment>
<feature type="compositionally biased region" description="Low complexity" evidence="3">
    <location>
        <begin position="366"/>
        <end position="376"/>
    </location>
</feature>
<proteinExistence type="predicted"/>
<dbReference type="SUPFAM" id="SSF54928">
    <property type="entry name" value="RNA-binding domain, RBD"/>
    <property type="match status" value="1"/>
</dbReference>
<evidence type="ECO:0000256" key="3">
    <source>
        <dbReference type="SAM" id="MobiDB-lite"/>
    </source>
</evidence>
<feature type="compositionally biased region" description="Gly residues" evidence="3">
    <location>
        <begin position="635"/>
        <end position="650"/>
    </location>
</feature>
<dbReference type="InterPro" id="IPR006569">
    <property type="entry name" value="CID_dom"/>
</dbReference>
<sequence>MESEFDREVLAVVSASAPLSASRIERITRLAVKYAKNYKAIVFSVERLVTKCGPEHKLSGLYIIDSVVRACHKTLQPTDYANLVTRFEEKIEHMFPHMLSAPPKDKEKMKKLLQIWKGMQLFSADMLEGIEMLYLPDSAPSNQSISGLQGHGSPIHASSSPIEPSMPAPIIKNDPRRKSSALGNFSVSATSDSLSTEPVVQVQPSVIPAPAPPQQQIDPLTALGIDPSTMDPITLLNTMTMAGQLGVDATLLVPPLIQSIDSARNAGNTAVLLQVWSVLGDAGCSALGLNMGDTSKFAALVAATAGATAAASNASATHQPQQPQPVKPVSDFDYGDEDEDDLVRPSLERPTATAASAVGSISGGPSFAASATASPSVPGPSKPNDPHASSFQTLQQPMISSDRLQANFQNHTTTSSSATIVEKQHNSYADTSHHQQQYPPPVSLTTTHVQHSWAPFRPKTIWGGRNPEKYIPELVAKGPSNFQPFQDPTAGGNANVLRILSRTLFVGGLRPETSVETLRAAFIQHANVRVAGANINPNKLTGFVKTYTREEAVQAREIMNQVPVDGTLLRVSWGCGFGPKEHFKYETGETAFPVNEMSEADKKAIGQARYGGGRPIQGGLIIEEPDISDEVYDGAGAGSGSSFGSAGRGRGGFHRGRGGSSGDVDRRYGDRKGGRRSDDDEHDDRRSSSRRSDGDGGYRDRDDREKKRSRWG</sequence>
<gene>
    <name evidence="6" type="ORF">CcCBS67573_g02566</name>
</gene>
<dbReference type="Pfam" id="PF21380">
    <property type="entry name" value="Nrd1-Seb1_dom2"/>
    <property type="match status" value="1"/>
</dbReference>
<evidence type="ECO:0000259" key="5">
    <source>
        <dbReference type="PROSITE" id="PS51391"/>
    </source>
</evidence>
<dbReference type="InterPro" id="IPR035979">
    <property type="entry name" value="RBD_domain_sf"/>
</dbReference>
<evidence type="ECO:0000313" key="6">
    <source>
        <dbReference type="EMBL" id="TPX76154.1"/>
    </source>
</evidence>
<dbReference type="InterPro" id="IPR000504">
    <property type="entry name" value="RRM_dom"/>
</dbReference>
<dbReference type="SMART" id="SM00360">
    <property type="entry name" value="RRM"/>
    <property type="match status" value="1"/>
</dbReference>
<dbReference type="Gene3D" id="1.25.40.90">
    <property type="match status" value="1"/>
</dbReference>
<feature type="region of interest" description="Disordered" evidence="3">
    <location>
        <begin position="144"/>
        <end position="182"/>
    </location>
</feature>
<dbReference type="GO" id="GO:0003723">
    <property type="term" value="F:RNA binding"/>
    <property type="evidence" value="ECO:0007669"/>
    <property type="project" value="UniProtKB-UniRule"/>
</dbReference>
<dbReference type="EMBL" id="QEAP01000055">
    <property type="protein sequence ID" value="TPX76154.1"/>
    <property type="molecule type" value="Genomic_DNA"/>
</dbReference>
<feature type="region of interest" description="Disordered" evidence="3">
    <location>
        <begin position="313"/>
        <end position="342"/>
    </location>
</feature>
<organism evidence="6 7">
    <name type="scientific">Chytriomyces confervae</name>
    <dbReference type="NCBI Taxonomy" id="246404"/>
    <lineage>
        <taxon>Eukaryota</taxon>
        <taxon>Fungi</taxon>
        <taxon>Fungi incertae sedis</taxon>
        <taxon>Chytridiomycota</taxon>
        <taxon>Chytridiomycota incertae sedis</taxon>
        <taxon>Chytridiomycetes</taxon>
        <taxon>Chytridiales</taxon>
        <taxon>Chytriomycetaceae</taxon>
        <taxon>Chytriomyces</taxon>
    </lineage>
</organism>
<evidence type="ECO:0000259" key="4">
    <source>
        <dbReference type="PROSITE" id="PS50102"/>
    </source>
</evidence>
<dbReference type="SMART" id="SM00582">
    <property type="entry name" value="RPR"/>
    <property type="match status" value="1"/>
</dbReference>
<dbReference type="Pfam" id="PF04818">
    <property type="entry name" value="CID"/>
    <property type="match status" value="1"/>
</dbReference>
<evidence type="ECO:0000256" key="2">
    <source>
        <dbReference type="PROSITE-ProRule" id="PRU00176"/>
    </source>
</evidence>
<keyword evidence="7" id="KW-1185">Reference proteome</keyword>
<dbReference type="SUPFAM" id="SSF48464">
    <property type="entry name" value="ENTH/VHS domain"/>
    <property type="match status" value="1"/>
</dbReference>
<feature type="region of interest" description="Disordered" evidence="3">
    <location>
        <begin position="366"/>
        <end position="390"/>
    </location>
</feature>
<dbReference type="OrthoDB" id="79367at2759"/>
<dbReference type="InterPro" id="IPR048892">
    <property type="entry name" value="Nrd1_Seb1_dom2"/>
</dbReference>
<dbReference type="PANTHER" id="PTHR23140">
    <property type="entry name" value="RNA PROCESSING PROTEIN LD23810P"/>
    <property type="match status" value="1"/>
</dbReference>